<dbReference type="InterPro" id="IPR012678">
    <property type="entry name" value="Ribosomal_uL23/eL15/eS24_sf"/>
</dbReference>
<evidence type="ECO:0000256" key="6">
    <source>
        <dbReference type="HAMAP-Rule" id="MF_01369"/>
    </source>
</evidence>
<dbReference type="InterPro" id="IPR013025">
    <property type="entry name" value="Ribosomal_uL23-like"/>
</dbReference>
<dbReference type="GO" id="GO:0005840">
    <property type="term" value="C:ribosome"/>
    <property type="evidence" value="ECO:0007669"/>
    <property type="project" value="UniProtKB-KW"/>
</dbReference>
<keyword evidence="3 6" id="KW-0694">RNA-binding</keyword>
<dbReference type="PANTHER" id="PTHR11620">
    <property type="entry name" value="60S RIBOSOMAL PROTEIN L23A"/>
    <property type="match status" value="1"/>
</dbReference>
<evidence type="ECO:0000256" key="5">
    <source>
        <dbReference type="ARBA" id="ARBA00023274"/>
    </source>
</evidence>
<dbReference type="FunFam" id="3.30.70.330:FF:000001">
    <property type="entry name" value="50S ribosomal protein L23"/>
    <property type="match status" value="1"/>
</dbReference>
<comment type="subunit">
    <text evidence="6">Part of the 50S ribosomal subunit. Contacts protein L29, and trigger factor when it is bound to the ribosome.</text>
</comment>
<comment type="similarity">
    <text evidence="1 6 7">Belongs to the universal ribosomal protein uL23 family.</text>
</comment>
<evidence type="ECO:0000256" key="7">
    <source>
        <dbReference type="RuleBase" id="RU003934"/>
    </source>
</evidence>
<evidence type="ECO:0000313" key="9">
    <source>
        <dbReference type="Proteomes" id="UP000285123"/>
    </source>
</evidence>
<dbReference type="NCBIfam" id="NF004363">
    <property type="entry name" value="PRK05738.2-4"/>
    <property type="match status" value="1"/>
</dbReference>
<dbReference type="InterPro" id="IPR012677">
    <property type="entry name" value="Nucleotide-bd_a/b_plait_sf"/>
</dbReference>
<dbReference type="GO" id="GO:0003735">
    <property type="term" value="F:structural constituent of ribosome"/>
    <property type="evidence" value="ECO:0007669"/>
    <property type="project" value="InterPro"/>
</dbReference>
<keyword evidence="5 6" id="KW-0687">Ribonucleoprotein</keyword>
<evidence type="ECO:0000256" key="3">
    <source>
        <dbReference type="ARBA" id="ARBA00022884"/>
    </source>
</evidence>
<evidence type="ECO:0000256" key="1">
    <source>
        <dbReference type="ARBA" id="ARBA00006700"/>
    </source>
</evidence>
<dbReference type="Proteomes" id="UP000285123">
    <property type="component" value="Unassembled WGS sequence"/>
</dbReference>
<dbReference type="GO" id="GO:0019843">
    <property type="term" value="F:rRNA binding"/>
    <property type="evidence" value="ECO:0007669"/>
    <property type="project" value="UniProtKB-UniRule"/>
</dbReference>
<proteinExistence type="inferred from homology"/>
<name>A0A423PLV4_9GAMM</name>
<dbReference type="PROSITE" id="PS00050">
    <property type="entry name" value="RIBOSOMAL_L23"/>
    <property type="match status" value="1"/>
</dbReference>
<dbReference type="InterPro" id="IPR001014">
    <property type="entry name" value="Ribosomal_uL23_CS"/>
</dbReference>
<dbReference type="OrthoDB" id="9793353at2"/>
<comment type="caution">
    <text evidence="8">The sequence shown here is derived from an EMBL/GenBank/DDBJ whole genome shotgun (WGS) entry which is preliminary data.</text>
</comment>
<dbReference type="AlphaFoldDB" id="A0A423PLV4"/>
<dbReference type="SUPFAM" id="SSF54189">
    <property type="entry name" value="Ribosomal proteins S24e, L23 and L15e"/>
    <property type="match status" value="1"/>
</dbReference>
<dbReference type="Gene3D" id="3.30.70.330">
    <property type="match status" value="1"/>
</dbReference>
<dbReference type="GO" id="GO:1990904">
    <property type="term" value="C:ribonucleoprotein complex"/>
    <property type="evidence" value="ECO:0007669"/>
    <property type="project" value="UniProtKB-KW"/>
</dbReference>
<dbReference type="NCBIfam" id="NF004359">
    <property type="entry name" value="PRK05738.1-3"/>
    <property type="match status" value="1"/>
</dbReference>
<protein>
    <recommendedName>
        <fullName evidence="6">Large ribosomal subunit protein uL23</fullName>
    </recommendedName>
</protein>
<accession>A0A423PLV4</accession>
<reference evidence="8 9" key="1">
    <citation type="submission" date="2013-10" db="EMBL/GenBank/DDBJ databases">
        <title>Salinisphaera halophila YIM 95161 Genome Sequencing.</title>
        <authorList>
            <person name="Lai Q."/>
            <person name="Li C."/>
            <person name="Shao Z."/>
        </authorList>
    </citation>
    <scope>NUCLEOTIDE SEQUENCE [LARGE SCALE GENOMIC DNA]</scope>
    <source>
        <strain evidence="8 9">YIM 95161</strain>
    </source>
</reference>
<gene>
    <name evidence="6" type="primary">rplW</name>
    <name evidence="8" type="ORF">SAHL_12895</name>
</gene>
<dbReference type="EMBL" id="AYKF01000100">
    <property type="protein sequence ID" value="ROO26481.1"/>
    <property type="molecule type" value="Genomic_DNA"/>
</dbReference>
<keyword evidence="2 6" id="KW-0699">rRNA-binding</keyword>
<comment type="function">
    <text evidence="6">One of the early assembly proteins it binds 23S rRNA. One of the proteins that surrounds the polypeptide exit tunnel on the outside of the ribosome. Forms the main docking site for trigger factor binding to the ribosome.</text>
</comment>
<dbReference type="RefSeq" id="WP_123591820.1">
    <property type="nucleotide sequence ID" value="NZ_AYKF01000100.1"/>
</dbReference>
<keyword evidence="4 6" id="KW-0689">Ribosomal protein</keyword>
<dbReference type="GO" id="GO:0006412">
    <property type="term" value="P:translation"/>
    <property type="evidence" value="ECO:0007669"/>
    <property type="project" value="UniProtKB-UniRule"/>
</dbReference>
<organism evidence="8 9">
    <name type="scientific">Salinisphaera orenii YIM 95161</name>
    <dbReference type="NCBI Taxonomy" id="1051139"/>
    <lineage>
        <taxon>Bacteria</taxon>
        <taxon>Pseudomonadati</taxon>
        <taxon>Pseudomonadota</taxon>
        <taxon>Gammaproteobacteria</taxon>
        <taxon>Salinisphaerales</taxon>
        <taxon>Salinisphaeraceae</taxon>
        <taxon>Salinisphaera</taxon>
    </lineage>
</organism>
<dbReference type="HAMAP" id="MF_01369_B">
    <property type="entry name" value="Ribosomal_uL23_B"/>
    <property type="match status" value="1"/>
</dbReference>
<dbReference type="Pfam" id="PF00276">
    <property type="entry name" value="Ribosomal_L23"/>
    <property type="match status" value="1"/>
</dbReference>
<evidence type="ECO:0000313" key="8">
    <source>
        <dbReference type="EMBL" id="ROO26481.1"/>
    </source>
</evidence>
<evidence type="ECO:0000256" key="4">
    <source>
        <dbReference type="ARBA" id="ARBA00022980"/>
    </source>
</evidence>
<sequence length="100" mass="11050">MNQERIFQVLRAPHVSEKSSVVGEAHNQVVFEVARNASKPEIAKAVSQLFDVKVTKVTTLNVHAKQKRFRGRPGMQSGWKKAYVTLAEGENLDFLDGAAG</sequence>
<evidence type="ECO:0000256" key="2">
    <source>
        <dbReference type="ARBA" id="ARBA00022730"/>
    </source>
</evidence>